<evidence type="ECO:0000256" key="20">
    <source>
        <dbReference type="SAM" id="Phobius"/>
    </source>
</evidence>
<keyword evidence="9 20" id="KW-0812">Transmembrane</keyword>
<dbReference type="NCBIfam" id="TIGR01524">
    <property type="entry name" value="ATPase-IIIB_Mg"/>
    <property type="match status" value="1"/>
</dbReference>
<feature type="compositionally biased region" description="Basic residues" evidence="19">
    <location>
        <begin position="1"/>
        <end position="10"/>
    </location>
</feature>
<evidence type="ECO:0000313" key="22">
    <source>
        <dbReference type="EMBL" id="GAA4783132.1"/>
    </source>
</evidence>
<feature type="transmembrane region" description="Helical" evidence="20">
    <location>
        <begin position="271"/>
        <end position="291"/>
    </location>
</feature>
<dbReference type="InterPro" id="IPR004014">
    <property type="entry name" value="ATPase_P-typ_cation-transptr_N"/>
</dbReference>
<evidence type="ECO:0000256" key="10">
    <source>
        <dbReference type="ARBA" id="ARBA00022741"/>
    </source>
</evidence>
<keyword evidence="6" id="KW-1003">Cell membrane</keyword>
<dbReference type="Gene3D" id="2.70.150.10">
    <property type="entry name" value="Calcium-transporting ATPase, cytoplasmic transduction domain A"/>
    <property type="match status" value="1"/>
</dbReference>
<keyword evidence="8" id="KW-0597">Phosphoprotein</keyword>
<dbReference type="InterPro" id="IPR001757">
    <property type="entry name" value="P_typ_ATPase"/>
</dbReference>
<dbReference type="InterPro" id="IPR059000">
    <property type="entry name" value="ATPase_P-type_domA"/>
</dbReference>
<evidence type="ECO:0000256" key="19">
    <source>
        <dbReference type="SAM" id="MobiDB-lite"/>
    </source>
</evidence>
<evidence type="ECO:0000259" key="21">
    <source>
        <dbReference type="SMART" id="SM00831"/>
    </source>
</evidence>
<keyword evidence="12" id="KW-0460">Magnesium</keyword>
<dbReference type="SUPFAM" id="SSF56784">
    <property type="entry name" value="HAD-like"/>
    <property type="match status" value="1"/>
</dbReference>
<evidence type="ECO:0000256" key="7">
    <source>
        <dbReference type="ARBA" id="ARBA00022519"/>
    </source>
</evidence>
<evidence type="ECO:0000256" key="4">
    <source>
        <dbReference type="ARBA" id="ARBA00012786"/>
    </source>
</evidence>
<evidence type="ECO:0000256" key="17">
    <source>
        <dbReference type="ARBA" id="ARBA00047295"/>
    </source>
</evidence>
<comment type="catalytic activity">
    <reaction evidence="18">
        <text>ATP + H2O = ADP + phosphate + H(+)</text>
        <dbReference type="Rhea" id="RHEA:13065"/>
        <dbReference type="ChEBI" id="CHEBI:15377"/>
        <dbReference type="ChEBI" id="CHEBI:15378"/>
        <dbReference type="ChEBI" id="CHEBI:30616"/>
        <dbReference type="ChEBI" id="CHEBI:43474"/>
        <dbReference type="ChEBI" id="CHEBI:456216"/>
    </reaction>
</comment>
<feature type="transmembrane region" description="Helical" evidence="20">
    <location>
        <begin position="825"/>
        <end position="843"/>
    </location>
</feature>
<evidence type="ECO:0000256" key="16">
    <source>
        <dbReference type="ARBA" id="ARBA00029806"/>
    </source>
</evidence>
<dbReference type="Pfam" id="PF00702">
    <property type="entry name" value="Hydrolase"/>
    <property type="match status" value="1"/>
</dbReference>
<evidence type="ECO:0000256" key="14">
    <source>
        <dbReference type="ARBA" id="ARBA00022989"/>
    </source>
</evidence>
<feature type="compositionally biased region" description="Basic residues" evidence="19">
    <location>
        <begin position="864"/>
        <end position="878"/>
    </location>
</feature>
<evidence type="ECO:0000256" key="13">
    <source>
        <dbReference type="ARBA" id="ARBA00022967"/>
    </source>
</evidence>
<evidence type="ECO:0000256" key="3">
    <source>
        <dbReference type="ARBA" id="ARBA00008746"/>
    </source>
</evidence>
<evidence type="ECO:0000256" key="2">
    <source>
        <dbReference type="ARBA" id="ARBA00004429"/>
    </source>
</evidence>
<accession>A0ABP9AM46</accession>
<protein>
    <recommendedName>
        <fullName evidence="5">Magnesium-transporting ATPase, P-type 1</fullName>
        <ecNumber evidence="4">7.2.2.14</ecNumber>
    </recommendedName>
    <alternativeName>
        <fullName evidence="16">Mg(2+) transport ATPase, P-type 1</fullName>
    </alternativeName>
</protein>
<reference evidence="23" key="1">
    <citation type="journal article" date="2019" name="Int. J. Syst. Evol. Microbiol.">
        <title>The Global Catalogue of Microorganisms (GCM) 10K type strain sequencing project: providing services to taxonomists for standard genome sequencing and annotation.</title>
        <authorList>
            <consortium name="The Broad Institute Genomics Platform"/>
            <consortium name="The Broad Institute Genome Sequencing Center for Infectious Disease"/>
            <person name="Wu L."/>
            <person name="Ma J."/>
        </authorList>
    </citation>
    <scope>NUCLEOTIDE SEQUENCE [LARGE SCALE GENOMIC DNA]</scope>
    <source>
        <strain evidence="23">JCM 17979</strain>
    </source>
</reference>
<feature type="region of interest" description="Disordered" evidence="19">
    <location>
        <begin position="1"/>
        <end position="25"/>
    </location>
</feature>
<proteinExistence type="inferred from homology"/>
<dbReference type="InterPro" id="IPR018303">
    <property type="entry name" value="ATPase_P-typ_P_site"/>
</dbReference>
<feature type="transmembrane region" description="Helical" evidence="20">
    <location>
        <begin position="793"/>
        <end position="813"/>
    </location>
</feature>
<gene>
    <name evidence="22" type="primary">mgtA</name>
    <name evidence="22" type="ORF">GCM10023200_15710</name>
</gene>
<dbReference type="SFLD" id="SFLDF00027">
    <property type="entry name" value="p-type_atpase"/>
    <property type="match status" value="1"/>
</dbReference>
<dbReference type="EMBL" id="BAABHO010000009">
    <property type="protein sequence ID" value="GAA4783132.1"/>
    <property type="molecule type" value="Genomic_DNA"/>
</dbReference>
<evidence type="ECO:0000256" key="1">
    <source>
        <dbReference type="ARBA" id="ARBA00003954"/>
    </source>
</evidence>
<dbReference type="SMART" id="SM00831">
    <property type="entry name" value="Cation_ATPase_N"/>
    <property type="match status" value="1"/>
</dbReference>
<keyword evidence="11" id="KW-0067">ATP-binding</keyword>
<dbReference type="PANTHER" id="PTHR42861">
    <property type="entry name" value="CALCIUM-TRANSPORTING ATPASE"/>
    <property type="match status" value="1"/>
</dbReference>
<evidence type="ECO:0000256" key="8">
    <source>
        <dbReference type="ARBA" id="ARBA00022553"/>
    </source>
</evidence>
<dbReference type="Gene3D" id="3.40.1110.10">
    <property type="entry name" value="Calcium-transporting ATPase, cytoplasmic domain N"/>
    <property type="match status" value="1"/>
</dbReference>
<dbReference type="Pfam" id="PF00689">
    <property type="entry name" value="Cation_ATPase_C"/>
    <property type="match status" value="1"/>
</dbReference>
<dbReference type="Gene3D" id="1.20.1110.10">
    <property type="entry name" value="Calcium-transporting ATPase, transmembrane domain"/>
    <property type="match status" value="1"/>
</dbReference>
<comment type="catalytic activity">
    <reaction evidence="17">
        <text>Mg(2+)(out) + ATP + H2O = Mg(2+)(in) + ADP + phosphate + H(+)</text>
        <dbReference type="Rhea" id="RHEA:10260"/>
        <dbReference type="ChEBI" id="CHEBI:15377"/>
        <dbReference type="ChEBI" id="CHEBI:15378"/>
        <dbReference type="ChEBI" id="CHEBI:18420"/>
        <dbReference type="ChEBI" id="CHEBI:30616"/>
        <dbReference type="ChEBI" id="CHEBI:43474"/>
        <dbReference type="ChEBI" id="CHEBI:456216"/>
        <dbReference type="EC" id="7.2.2.14"/>
    </reaction>
</comment>
<feature type="transmembrane region" description="Helical" evidence="20">
    <location>
        <begin position="297"/>
        <end position="322"/>
    </location>
</feature>
<feature type="transmembrane region" description="Helical" evidence="20">
    <location>
        <begin position="732"/>
        <end position="755"/>
    </location>
</feature>
<dbReference type="InterPro" id="IPR023299">
    <property type="entry name" value="ATPase_P-typ_cyto_dom_N"/>
</dbReference>
<keyword evidence="7" id="KW-0997">Cell inner membrane</keyword>
<evidence type="ECO:0000256" key="9">
    <source>
        <dbReference type="ARBA" id="ARBA00022692"/>
    </source>
</evidence>
<dbReference type="InterPro" id="IPR044492">
    <property type="entry name" value="P_typ_ATPase_HD_dom"/>
</dbReference>
<feature type="transmembrane region" description="Helical" evidence="20">
    <location>
        <begin position="85"/>
        <end position="103"/>
    </location>
</feature>
<dbReference type="InterPro" id="IPR023214">
    <property type="entry name" value="HAD_sf"/>
</dbReference>
<evidence type="ECO:0000256" key="15">
    <source>
        <dbReference type="ARBA" id="ARBA00023136"/>
    </source>
</evidence>
<evidence type="ECO:0000256" key="5">
    <source>
        <dbReference type="ARBA" id="ARBA00013555"/>
    </source>
</evidence>
<dbReference type="PROSITE" id="PS00154">
    <property type="entry name" value="ATPASE_E1_E2"/>
    <property type="match status" value="1"/>
</dbReference>
<keyword evidence="13" id="KW-1278">Translocase</keyword>
<keyword evidence="15 20" id="KW-0472">Membrane</keyword>
<dbReference type="InterPro" id="IPR036412">
    <property type="entry name" value="HAD-like_sf"/>
</dbReference>
<comment type="function">
    <text evidence="1">Mediates magnesium influx to the cytosol.</text>
</comment>
<feature type="region of interest" description="Disordered" evidence="19">
    <location>
        <begin position="42"/>
        <end position="69"/>
    </location>
</feature>
<keyword evidence="14 20" id="KW-1133">Transmembrane helix</keyword>
<comment type="similarity">
    <text evidence="3">Belongs to the cation transport ATPase (P-type) (TC 3.A.3) family. Type IIIB subfamily.</text>
</comment>
<evidence type="ECO:0000256" key="11">
    <source>
        <dbReference type="ARBA" id="ARBA00022840"/>
    </source>
</evidence>
<evidence type="ECO:0000256" key="6">
    <source>
        <dbReference type="ARBA" id="ARBA00022475"/>
    </source>
</evidence>
<dbReference type="SFLD" id="SFLDG00002">
    <property type="entry name" value="C1.7:_P-type_atpase_like"/>
    <property type="match status" value="1"/>
</dbReference>
<comment type="subcellular location">
    <subcellularLocation>
        <location evidence="2">Cell inner membrane</location>
        <topology evidence="2">Multi-pass membrane protein</topology>
    </subcellularLocation>
</comment>
<dbReference type="Proteomes" id="UP001500928">
    <property type="component" value="Unassembled WGS sequence"/>
</dbReference>
<dbReference type="Pfam" id="PF00122">
    <property type="entry name" value="E1-E2_ATPase"/>
    <property type="match status" value="1"/>
</dbReference>
<feature type="region of interest" description="Disordered" evidence="19">
    <location>
        <begin position="855"/>
        <end position="899"/>
    </location>
</feature>
<dbReference type="Gene3D" id="3.40.50.1000">
    <property type="entry name" value="HAD superfamily/HAD-like"/>
    <property type="match status" value="1"/>
</dbReference>
<feature type="domain" description="Cation-transporting P-type ATPase N-terminal" evidence="21">
    <location>
        <begin position="33"/>
        <end position="105"/>
    </location>
</feature>
<dbReference type="NCBIfam" id="TIGR01494">
    <property type="entry name" value="ATPase_P-type"/>
    <property type="match status" value="2"/>
</dbReference>
<dbReference type="EC" id="7.2.2.14" evidence="4"/>
<sequence>MVRVLPRPRRAPPAGRGATGMPGVPATELGIEEAAATPAADVLDRLGSGPGGLTEEEAERRRDREGANAVRRHRARPWTVLARQLRSPVLVLLGLTAIASVWLGEGTDAAVIGVILVASVGLGFTNEYRAERATELLHSRIAHRVVVVRDGQPSARDVTTLTRGDVITLSLGELVPADVRLLSSTGLECDESVLTGESLPVAKQASPVGAGTPVADLCSCALMGTVVSAGSGTGVVVATGPRAQFGRIAAGLGDRHPETQFQAGLRRFSMLLLEVAVVLTGLIFVANVLLARPLIDALLFSLAIAVGITPQLLPAVVSASLATGSRHLATKSVLIKRLVCIEDLGDIDLLVTDKTGTLTEGRVTFSGAIDAGGAPDDDVAALALGTIGHGPQGPLPTNPLDAALVEARPPGTVGAAAPAAVLPFDHDRQMSSALVDTPRGRLLVVKGAPEAVMARCTAAPAGAQTTVQDRFAAGARIVAVASRPAPGRTDLTVEDERDLALDGFVTFLDRPKPAARESLRRLAALGISVKVATGDNPVVAAKVCAELGLPVTGCLTGADVAAMDDEALLDAAVRATVFARVGPDQKARIIALLRRRGRTVGFLGDGVNDALALHAADIGISVDTATDVAKDAADAVLLEKDLDVLADGVVEGRRIFANTMKYVFMGTSSNFGNMFSAAAASAVLPFLPMLPSQILLNNLLYDASQLTIPTDRVDDEQLRAPSHWDIGRIRRFMLVFGPLSSLFDFVTFALMLGVFRAGPELFHSGWFAESLATQTLVIFVIRTRRSPFTRSRPGGALTVAVLAAALTGVLLPYSPLAALLGFTPLPSDFLLALVGLVLVYLVLAEVAKRRLFAQAGPSTPAPAPRRRGREHRIHRHAARFSVGPGNPDRRPLARGGVRR</sequence>
<evidence type="ECO:0000256" key="18">
    <source>
        <dbReference type="ARBA" id="ARBA00049360"/>
    </source>
</evidence>
<dbReference type="InterPro" id="IPR023298">
    <property type="entry name" value="ATPase_P-typ_TM_dom_sf"/>
</dbReference>
<dbReference type="InterPro" id="IPR008250">
    <property type="entry name" value="ATPase_P-typ_transduc_dom_A_sf"/>
</dbReference>
<dbReference type="SUPFAM" id="SSF81653">
    <property type="entry name" value="Calcium ATPase, transduction domain A"/>
    <property type="match status" value="1"/>
</dbReference>
<keyword evidence="23" id="KW-1185">Reference proteome</keyword>
<dbReference type="PRINTS" id="PR01836">
    <property type="entry name" value="MGATPASE"/>
</dbReference>
<dbReference type="InterPro" id="IPR006068">
    <property type="entry name" value="ATPase_P-typ_cation-transptr_C"/>
</dbReference>
<dbReference type="SFLD" id="SFLDS00003">
    <property type="entry name" value="Haloacid_Dehalogenase"/>
    <property type="match status" value="1"/>
</dbReference>
<evidence type="ECO:0000256" key="12">
    <source>
        <dbReference type="ARBA" id="ARBA00022842"/>
    </source>
</evidence>
<feature type="transmembrane region" description="Helical" evidence="20">
    <location>
        <begin position="761"/>
        <end position="781"/>
    </location>
</feature>
<name>A0ABP9AM46_9PSEU</name>
<dbReference type="Pfam" id="PF00690">
    <property type="entry name" value="Cation_ATPase_N"/>
    <property type="match status" value="1"/>
</dbReference>
<evidence type="ECO:0000313" key="23">
    <source>
        <dbReference type="Proteomes" id="UP001500928"/>
    </source>
</evidence>
<feature type="transmembrane region" description="Helical" evidence="20">
    <location>
        <begin position="109"/>
        <end position="128"/>
    </location>
</feature>
<organism evidence="22 23">
    <name type="scientific">Actinomycetospora chlora</name>
    <dbReference type="NCBI Taxonomy" id="663608"/>
    <lineage>
        <taxon>Bacteria</taxon>
        <taxon>Bacillati</taxon>
        <taxon>Actinomycetota</taxon>
        <taxon>Actinomycetes</taxon>
        <taxon>Pseudonocardiales</taxon>
        <taxon>Pseudonocardiaceae</taxon>
        <taxon>Actinomycetospora</taxon>
    </lineage>
</organism>
<dbReference type="InterPro" id="IPR006415">
    <property type="entry name" value="P-type_ATPase_IIIB"/>
</dbReference>
<comment type="caution">
    <text evidence="22">The sequence shown here is derived from an EMBL/GenBank/DDBJ whole genome shotgun (WGS) entry which is preliminary data.</text>
</comment>
<dbReference type="SUPFAM" id="SSF81665">
    <property type="entry name" value="Calcium ATPase, transmembrane domain M"/>
    <property type="match status" value="1"/>
</dbReference>
<keyword evidence="10" id="KW-0547">Nucleotide-binding</keyword>
<feature type="compositionally biased region" description="Low complexity" evidence="19">
    <location>
        <begin position="12"/>
        <end position="23"/>
    </location>
</feature>